<dbReference type="GO" id="GO:0052621">
    <property type="term" value="F:diguanylate cyclase activity"/>
    <property type="evidence" value="ECO:0007669"/>
    <property type="project" value="UniProtKB-EC"/>
</dbReference>
<dbReference type="PROSITE" id="PS50113">
    <property type="entry name" value="PAC"/>
    <property type="match status" value="3"/>
</dbReference>
<dbReference type="InterPro" id="IPR035919">
    <property type="entry name" value="EAL_sf"/>
</dbReference>
<evidence type="ECO:0000256" key="4">
    <source>
        <dbReference type="ARBA" id="ARBA00022475"/>
    </source>
</evidence>
<dbReference type="Pfam" id="PF08448">
    <property type="entry name" value="PAS_4"/>
    <property type="match status" value="1"/>
</dbReference>
<evidence type="ECO:0000259" key="12">
    <source>
        <dbReference type="PROSITE" id="PS50883"/>
    </source>
</evidence>
<dbReference type="InterPro" id="IPR001610">
    <property type="entry name" value="PAC"/>
</dbReference>
<dbReference type="Pfam" id="PF05231">
    <property type="entry name" value="MASE1"/>
    <property type="match status" value="1"/>
</dbReference>
<comment type="cofactor">
    <cofactor evidence="1">
        <name>Mg(2+)</name>
        <dbReference type="ChEBI" id="CHEBI:18420"/>
    </cofactor>
</comment>
<reference evidence="15" key="3">
    <citation type="submission" date="2023-10" db="EMBL/GenBank/DDBJ databases">
        <title>Pathogen: clinical or host-associated sample.</title>
        <authorList>
            <person name="Hergert J."/>
            <person name="Casey R."/>
            <person name="Wagner J."/>
            <person name="Young E.L."/>
            <person name="Oakeson K.F."/>
        </authorList>
    </citation>
    <scope>NUCLEOTIDE SEQUENCE</scope>
    <source>
        <strain evidence="15">2021CK-01020</strain>
    </source>
</reference>
<evidence type="ECO:0000313" key="16">
    <source>
        <dbReference type="Proteomes" id="UP000194857"/>
    </source>
</evidence>
<dbReference type="Gene3D" id="2.10.70.100">
    <property type="match status" value="1"/>
</dbReference>
<keyword evidence="4" id="KW-1003">Cell membrane</keyword>
<dbReference type="eggNOG" id="COG5002">
    <property type="taxonomic scope" value="Bacteria"/>
</dbReference>
<dbReference type="SUPFAM" id="SSF141868">
    <property type="entry name" value="EAL domain-like"/>
    <property type="match status" value="1"/>
</dbReference>
<evidence type="ECO:0000256" key="5">
    <source>
        <dbReference type="ARBA" id="ARBA00022692"/>
    </source>
</evidence>
<evidence type="ECO:0000256" key="2">
    <source>
        <dbReference type="ARBA" id="ARBA00004533"/>
    </source>
</evidence>
<keyword evidence="7 9" id="KW-1133">Transmembrane helix</keyword>
<dbReference type="InterPro" id="IPR007895">
    <property type="entry name" value="MASE1"/>
</dbReference>
<dbReference type="InterPro" id="IPR001633">
    <property type="entry name" value="EAL_dom"/>
</dbReference>
<dbReference type="CDD" id="cd01949">
    <property type="entry name" value="GGDEF"/>
    <property type="match status" value="1"/>
</dbReference>
<dbReference type="SUPFAM" id="SSF55073">
    <property type="entry name" value="Nucleotide cyclase"/>
    <property type="match status" value="1"/>
</dbReference>
<feature type="domain" description="PAC" evidence="11">
    <location>
        <begin position="372"/>
        <end position="424"/>
    </location>
</feature>
<dbReference type="FunFam" id="3.30.70.270:FF:000001">
    <property type="entry name" value="Diguanylate cyclase domain protein"/>
    <property type="match status" value="1"/>
</dbReference>
<dbReference type="PANTHER" id="PTHR44757">
    <property type="entry name" value="DIGUANYLATE CYCLASE DGCP"/>
    <property type="match status" value="1"/>
</dbReference>
<evidence type="ECO:0000256" key="3">
    <source>
        <dbReference type="ARBA" id="ARBA00004651"/>
    </source>
</evidence>
<sequence length="1120" mass="124769">MFSGKTDDRGLWAGIQAGVLFFLAALACIYLSRQPATIAAIWLPNAILTAALLRAPLRQWPAILLCSAVANLAANRLYGDSLWMSAAFLPANLSEAIFAAMLLRINRVREDFEFNLHSAVRVLWAGALIPPLLGASVGAVLVSVFGMGRFPEMWARWYVGDAMGMLALLPLCMASNLAAWRHALSGRAGVDNAMLLLVTLVISFVALTRLPYAFIYVLLPLLVAAASTSVFGTALIGCLNTCFIAVLIALGVFVPESSQQRFGEPLLYLPMALTLIPAFLVSVIMERSRREQHQVAIGEAQFRGAMEFSAIGMALVSLEGRLFKVNEALCRMLGYSAERLGELSFQEITYVDDLELDLDLVRDLLAGRINSYQMEKRYLRQDGETFWARISVSLVRDEEGVAQYFVTQVEDIDSRKRAELERERLAERIKLATDAGQIGIWEWDLARNRLHWDFRMFDLYGIRSGPGETTVEQWKASLHAEDHDRVLRELERAVSGLQKFDCEFRIVRPNREVRHLRAIATLTRDEDNRPVRMIGINSDITEIRTLAETLHEEKERLQVTLYSIGDAVLTTDAGGRVTFMNPVAEAMTGWTLQDAIGAPHELVFNVLDSDTGEALESPVRRCLQNTRVFYLEDGATLISRKGEQHDIQNCAAPVRTRDGEIIGTVLVFQNVTKARAMQRELSYHASHDALTGLFNRTKFEEELQRALANAQERATQHALCFIDLDRFKVVNDSAGHAAGDMLLRELSRILADRTRASDTLARLGGDEFGLLLFDCDLAEAEQVASKLIEQICSVRFPWEGRLYDVGASIGITALTATSRSTSELMSQADVACYAAKHAGRNRVSVYQFGHEEVERQHRDILLASGLREALENDRFQLQAQEIVPVGPRRDGDRHYELLLRLYDPDGQMTPPGAFIPAAERFNLMASIDRWVINEALINFGARIAAVEGLSIGINLSGNSLNDPLFLPYLLDRIEHSPLRPERLYFELTETALMNQLSVASRIVAKLRDLGCKVALDDFGSGLSSFNYLKNFVVDVIKIDGSFVRNLDKSPVDQAIVDSINQIAHRLGAVTVAEFVESREILDHLARLGVDFAQGYAVGRPQPFATVLDQLRSGLRRQELG</sequence>
<dbReference type="PROSITE" id="PS50887">
    <property type="entry name" value="GGDEF"/>
    <property type="match status" value="1"/>
</dbReference>
<dbReference type="NCBIfam" id="NF007298">
    <property type="entry name" value="PRK09776.1"/>
    <property type="match status" value="1"/>
</dbReference>
<feature type="domain" description="EAL" evidence="12">
    <location>
        <begin position="859"/>
        <end position="1114"/>
    </location>
</feature>
<dbReference type="EMBL" id="CP136986">
    <property type="protein sequence ID" value="WOS75743.1"/>
    <property type="molecule type" value="Genomic_DNA"/>
</dbReference>
<name>A0A069Q6A5_PSEAI</name>
<dbReference type="NCBIfam" id="TIGR00254">
    <property type="entry name" value="GGDEF"/>
    <property type="match status" value="1"/>
</dbReference>
<feature type="domain" description="PAC" evidence="11">
    <location>
        <begin position="631"/>
        <end position="683"/>
    </location>
</feature>
<keyword evidence="15" id="KW-0808">Transferase</keyword>
<dbReference type="Pfam" id="PF13426">
    <property type="entry name" value="PAS_9"/>
    <property type="match status" value="1"/>
</dbReference>
<feature type="transmembrane region" description="Helical" evidence="9">
    <location>
        <begin position="84"/>
        <end position="103"/>
    </location>
</feature>
<evidence type="ECO:0000256" key="9">
    <source>
        <dbReference type="SAM" id="Phobius"/>
    </source>
</evidence>
<dbReference type="SMART" id="SM00086">
    <property type="entry name" value="PAC"/>
    <property type="match status" value="3"/>
</dbReference>
<feature type="transmembrane region" description="Helical" evidence="9">
    <location>
        <begin position="38"/>
        <end position="55"/>
    </location>
</feature>
<feature type="transmembrane region" description="Helical" evidence="9">
    <location>
        <begin position="192"/>
        <end position="219"/>
    </location>
</feature>
<dbReference type="InterPro" id="IPR043128">
    <property type="entry name" value="Rev_trsase/Diguanyl_cyclase"/>
</dbReference>
<dbReference type="InterPro" id="IPR013655">
    <property type="entry name" value="PAS_fold_3"/>
</dbReference>
<dbReference type="PROSITE" id="PS50883">
    <property type="entry name" value="EAL"/>
    <property type="match status" value="1"/>
</dbReference>
<dbReference type="Pfam" id="PF00563">
    <property type="entry name" value="EAL"/>
    <property type="match status" value="1"/>
</dbReference>
<dbReference type="GO" id="GO:0016301">
    <property type="term" value="F:kinase activity"/>
    <property type="evidence" value="ECO:0007669"/>
    <property type="project" value="UniProtKB-KW"/>
</dbReference>
<feature type="transmembrane region" description="Helical" evidence="9">
    <location>
        <begin position="266"/>
        <end position="285"/>
    </location>
</feature>
<feature type="transmembrane region" description="Helical" evidence="9">
    <location>
        <begin position="157"/>
        <end position="180"/>
    </location>
</feature>
<evidence type="ECO:0000259" key="11">
    <source>
        <dbReference type="PROSITE" id="PS50113"/>
    </source>
</evidence>
<evidence type="ECO:0000256" key="8">
    <source>
        <dbReference type="ARBA" id="ARBA00023136"/>
    </source>
</evidence>
<organism evidence="15 17">
    <name type="scientific">Pseudomonas aeruginosa</name>
    <dbReference type="NCBI Taxonomy" id="287"/>
    <lineage>
        <taxon>Bacteria</taxon>
        <taxon>Pseudomonadati</taxon>
        <taxon>Pseudomonadota</taxon>
        <taxon>Gammaproteobacteria</taxon>
        <taxon>Pseudomonadales</taxon>
        <taxon>Pseudomonadaceae</taxon>
        <taxon>Pseudomonas</taxon>
    </lineage>
</organism>
<evidence type="ECO:0000313" key="14">
    <source>
        <dbReference type="EMBL" id="OTI64000.1"/>
    </source>
</evidence>
<evidence type="ECO:0000313" key="15">
    <source>
        <dbReference type="EMBL" id="WOS75743.1"/>
    </source>
</evidence>
<evidence type="ECO:0000256" key="7">
    <source>
        <dbReference type="ARBA" id="ARBA00022989"/>
    </source>
</evidence>
<dbReference type="RefSeq" id="WP_003086577.1">
    <property type="nucleotide sequence ID" value="NZ_AP014839.1"/>
</dbReference>
<dbReference type="Pfam" id="PF08447">
    <property type="entry name" value="PAS_3"/>
    <property type="match status" value="1"/>
</dbReference>
<gene>
    <name evidence="14" type="ORF">CAZ10_07220</name>
    <name evidence="15" type="ORF">L4V69_24925</name>
</gene>
<dbReference type="InterPro" id="IPR013656">
    <property type="entry name" value="PAS_4"/>
</dbReference>
<dbReference type="PROSITE" id="PS51257">
    <property type="entry name" value="PROKAR_LIPOPROTEIN"/>
    <property type="match status" value="1"/>
</dbReference>
<dbReference type="PANTHER" id="PTHR44757:SF4">
    <property type="entry name" value="DIGUANYLATE CYCLASE DGCE-RELATED"/>
    <property type="match status" value="1"/>
</dbReference>
<dbReference type="SMART" id="SM00267">
    <property type="entry name" value="GGDEF"/>
    <property type="match status" value="1"/>
</dbReference>
<dbReference type="Gene3D" id="3.30.70.270">
    <property type="match status" value="1"/>
</dbReference>
<evidence type="ECO:0000259" key="10">
    <source>
        <dbReference type="PROSITE" id="PS50112"/>
    </source>
</evidence>
<reference evidence="14 16" key="1">
    <citation type="submission" date="2017-05" db="EMBL/GenBank/DDBJ databases">
        <authorList>
            <person name="Song R."/>
            <person name="Chenine A.L."/>
            <person name="Ruprecht R.M."/>
        </authorList>
    </citation>
    <scope>NUCLEOTIDE SEQUENCE [LARGE SCALE GENOMIC DNA]</scope>
    <source>
        <strain evidence="14 16">S567_C10_BS</strain>
    </source>
</reference>
<dbReference type="SMART" id="SM00052">
    <property type="entry name" value="EAL"/>
    <property type="match status" value="1"/>
</dbReference>
<evidence type="ECO:0000256" key="6">
    <source>
        <dbReference type="ARBA" id="ARBA00022777"/>
    </source>
</evidence>
<feature type="domain" description="PAC" evidence="11">
    <location>
        <begin position="500"/>
        <end position="552"/>
    </location>
</feature>
<feature type="domain" description="GGDEF" evidence="13">
    <location>
        <begin position="715"/>
        <end position="848"/>
    </location>
</feature>
<dbReference type="EC" id="2.7.7.65" evidence="15"/>
<feature type="transmembrane region" description="Helical" evidence="9">
    <location>
        <begin position="123"/>
        <end position="145"/>
    </location>
</feature>
<dbReference type="eggNOG" id="COG5001">
    <property type="taxonomic scope" value="Bacteria"/>
</dbReference>
<feature type="domain" description="PAS" evidence="10">
    <location>
        <begin position="298"/>
        <end position="368"/>
    </location>
</feature>
<dbReference type="CDD" id="cd01948">
    <property type="entry name" value="EAL"/>
    <property type="match status" value="1"/>
</dbReference>
<dbReference type="eggNOG" id="COG3447">
    <property type="taxonomic scope" value="Bacteria"/>
</dbReference>
<dbReference type="Proteomes" id="UP000194857">
    <property type="component" value="Unassembled WGS sequence"/>
</dbReference>
<dbReference type="AlphaFoldDB" id="A0A069Q6A5"/>
<dbReference type="InterPro" id="IPR000700">
    <property type="entry name" value="PAS-assoc_C"/>
</dbReference>
<dbReference type="PROSITE" id="PS50112">
    <property type="entry name" value="PAS"/>
    <property type="match status" value="2"/>
</dbReference>
<evidence type="ECO:0000259" key="13">
    <source>
        <dbReference type="PROSITE" id="PS50887"/>
    </source>
</evidence>
<comment type="subcellular location">
    <subcellularLocation>
        <location evidence="2">Cell inner membrane</location>
    </subcellularLocation>
    <subcellularLocation>
        <location evidence="3">Cell membrane</location>
        <topology evidence="3">Multi-pass membrane protein</topology>
    </subcellularLocation>
</comment>
<protein>
    <submittedName>
        <fullName evidence="14 15">Diguanylate cyclase</fullName>
        <ecNumber evidence="15">2.7.7.65</ecNumber>
    </submittedName>
</protein>
<proteinExistence type="predicted"/>
<dbReference type="SMART" id="SM00091">
    <property type="entry name" value="PAS"/>
    <property type="match status" value="3"/>
</dbReference>
<reference evidence="15" key="2">
    <citation type="submission" date="2023-06" db="EMBL/GenBank/DDBJ databases">
        <authorList>
            <consortium name="Clinical and Environmental Microbiology Branch: Whole genome sequencing antimicrobial resistance pathogens in the healthcare setting"/>
        </authorList>
    </citation>
    <scope>NUCLEOTIDE SEQUENCE</scope>
    <source>
        <strain evidence="15">2021CK-01020</strain>
    </source>
</reference>
<accession>A0A1S1C4D0</accession>
<dbReference type="CDD" id="cd00130">
    <property type="entry name" value="PAS"/>
    <property type="match status" value="3"/>
</dbReference>
<accession>A0A069Q6A5</accession>
<feature type="transmembrane region" description="Helical" evidence="9">
    <location>
        <begin position="231"/>
        <end position="254"/>
    </location>
</feature>
<dbReference type="Proteomes" id="UP001297540">
    <property type="component" value="Chromosome"/>
</dbReference>
<feature type="transmembrane region" description="Helical" evidence="9">
    <location>
        <begin position="12"/>
        <end position="32"/>
    </location>
</feature>
<evidence type="ECO:0000313" key="17">
    <source>
        <dbReference type="Proteomes" id="UP001297540"/>
    </source>
</evidence>
<dbReference type="SUPFAM" id="SSF55785">
    <property type="entry name" value="PYP-like sensor domain (PAS domain)"/>
    <property type="match status" value="3"/>
</dbReference>
<feature type="domain" description="PAS" evidence="10">
    <location>
        <begin position="553"/>
        <end position="626"/>
    </location>
</feature>
<dbReference type="GO" id="GO:0005886">
    <property type="term" value="C:plasma membrane"/>
    <property type="evidence" value="ECO:0007669"/>
    <property type="project" value="UniProtKB-SubCell"/>
</dbReference>
<dbReference type="Gene3D" id="3.20.20.450">
    <property type="entry name" value="EAL domain"/>
    <property type="match status" value="1"/>
</dbReference>
<dbReference type="Gene3D" id="3.30.450.20">
    <property type="entry name" value="PAS domain"/>
    <property type="match status" value="3"/>
</dbReference>
<evidence type="ECO:0000256" key="1">
    <source>
        <dbReference type="ARBA" id="ARBA00001946"/>
    </source>
</evidence>
<dbReference type="InterPro" id="IPR029787">
    <property type="entry name" value="Nucleotide_cyclase"/>
</dbReference>
<keyword evidence="6" id="KW-0418">Kinase</keyword>
<dbReference type="Pfam" id="PF00990">
    <property type="entry name" value="GGDEF"/>
    <property type="match status" value="1"/>
</dbReference>
<keyword evidence="15" id="KW-0548">Nucleotidyltransferase</keyword>
<keyword evidence="8 9" id="KW-0472">Membrane</keyword>
<dbReference type="NCBIfam" id="TIGR00229">
    <property type="entry name" value="sensory_box"/>
    <property type="match status" value="2"/>
</dbReference>
<dbReference type="InterPro" id="IPR035965">
    <property type="entry name" value="PAS-like_dom_sf"/>
</dbReference>
<dbReference type="InterPro" id="IPR000160">
    <property type="entry name" value="GGDEF_dom"/>
</dbReference>
<keyword evidence="5 9" id="KW-0812">Transmembrane</keyword>
<dbReference type="InterPro" id="IPR000014">
    <property type="entry name" value="PAS"/>
</dbReference>
<dbReference type="InterPro" id="IPR052155">
    <property type="entry name" value="Biofilm_reg_signaling"/>
</dbReference>
<dbReference type="EMBL" id="NFFZ01000003">
    <property type="protein sequence ID" value="OTI64000.1"/>
    <property type="molecule type" value="Genomic_DNA"/>
</dbReference>